<evidence type="ECO:0000256" key="2">
    <source>
        <dbReference type="SAM" id="SignalP"/>
    </source>
</evidence>
<dbReference type="Gramene" id="HORVU.MOREX.r3.3HG0236020.1">
    <property type="protein sequence ID" value="HORVU.MOREX.r3.3HG0236020.1.CDS1"/>
    <property type="gene ID" value="HORVU.MOREX.r3.3HG0236020"/>
</dbReference>
<evidence type="ECO:0000256" key="1">
    <source>
        <dbReference type="SAM" id="MobiDB-lite"/>
    </source>
</evidence>
<feature type="compositionally biased region" description="Acidic residues" evidence="1">
    <location>
        <begin position="123"/>
        <end position="139"/>
    </location>
</feature>
<feature type="chain" id="PRO_5043302957" evidence="2">
    <location>
        <begin position="25"/>
        <end position="153"/>
    </location>
</feature>
<feature type="region of interest" description="Disordered" evidence="1">
    <location>
        <begin position="114"/>
        <end position="140"/>
    </location>
</feature>
<keyword evidence="2" id="KW-0732">Signal</keyword>
<dbReference type="KEGG" id="hvg:123439475"/>
<proteinExistence type="evidence at transcript level"/>
<organism evidence="3">
    <name type="scientific">Hordeum vulgare subsp. vulgare</name>
    <name type="common">Domesticated barley</name>
    <dbReference type="NCBI Taxonomy" id="112509"/>
    <lineage>
        <taxon>Eukaryota</taxon>
        <taxon>Viridiplantae</taxon>
        <taxon>Streptophyta</taxon>
        <taxon>Embryophyta</taxon>
        <taxon>Tracheophyta</taxon>
        <taxon>Spermatophyta</taxon>
        <taxon>Magnoliopsida</taxon>
        <taxon>Liliopsida</taxon>
        <taxon>Poales</taxon>
        <taxon>Poaceae</taxon>
        <taxon>BOP clade</taxon>
        <taxon>Pooideae</taxon>
        <taxon>Triticodae</taxon>
        <taxon>Triticeae</taxon>
        <taxon>Hordeinae</taxon>
        <taxon>Hordeum</taxon>
    </lineage>
</organism>
<sequence length="153" mass="16324">MARTGAAAALFLLVCCLLVGSVPARRPVELPTQVVPAAVDRVATAEPLLAAAEAASPTKVYSVTEEEEVVVDPARQLPQIFRCGGVDMAVSEESLSFGGLGHPALKGEVMVHGPEQERPGEDSFSDTDSDSDSDEEDNESGIMAWLWRLARRF</sequence>
<evidence type="ECO:0000313" key="5">
    <source>
        <dbReference type="Proteomes" id="UP000011116"/>
    </source>
</evidence>
<reference evidence="4" key="3">
    <citation type="submission" date="2020-10" db="EMBL/GenBank/DDBJ databases">
        <authorList>
            <person name="Scholz U."/>
            <person name="Mascher M."/>
            <person name="Fiebig A."/>
        </authorList>
    </citation>
    <scope>NUCLEOTIDE SEQUENCE [LARGE SCALE GENOMIC DNA]</scope>
    <source>
        <strain evidence="4">cv. Morex</strain>
    </source>
</reference>
<feature type="signal peptide" evidence="2">
    <location>
        <begin position="1"/>
        <end position="24"/>
    </location>
</feature>
<name>F2D8D0_HORVV</name>
<dbReference type="EnsemblPlants" id="HORVU.MOREX.r3.3HG0236020.1">
    <property type="protein sequence ID" value="HORVU.MOREX.r3.3HG0236020.1.CDS1"/>
    <property type="gene ID" value="HORVU.MOREX.r3.3HG0236020"/>
</dbReference>
<dbReference type="GeneID" id="123439475"/>
<dbReference type="RefSeq" id="XP_044972122.1">
    <property type="nucleotide sequence ID" value="XM_045116187.1"/>
</dbReference>
<reference evidence="4" key="4">
    <citation type="submission" date="2022-01" db="UniProtKB">
        <authorList>
            <consortium name="EnsemblPlants"/>
        </authorList>
    </citation>
    <scope>IDENTIFICATION</scope>
    <source>
        <strain evidence="4">subsp. vulgare</strain>
    </source>
</reference>
<dbReference type="Proteomes" id="UP000011116">
    <property type="component" value="Chromosome 3H"/>
</dbReference>
<accession>F2D8D0</accession>
<dbReference type="EMBL" id="AK360142">
    <property type="protein sequence ID" value="BAJ91351.1"/>
    <property type="molecule type" value="mRNA"/>
</dbReference>
<protein>
    <submittedName>
        <fullName evidence="3">Predicted protein</fullName>
    </submittedName>
</protein>
<evidence type="ECO:0000313" key="4">
    <source>
        <dbReference type="EnsemblPlants" id="HORVU.MOREX.r3.3HG0236020.1.CDS1"/>
    </source>
</evidence>
<reference evidence="5" key="2">
    <citation type="journal article" date="2012" name="Nature">
        <title>A physical, genetic and functional sequence assembly of the barley genome.</title>
        <authorList>
            <consortium name="The International Barley Genome Sequencing Consortium"/>
            <person name="Mayer K.F."/>
            <person name="Waugh R."/>
            <person name="Brown J.W."/>
            <person name="Schulman A."/>
            <person name="Langridge P."/>
            <person name="Platzer M."/>
            <person name="Fincher G.B."/>
            <person name="Muehlbauer G.J."/>
            <person name="Sato K."/>
            <person name="Close T.J."/>
            <person name="Wise R.P."/>
            <person name="Stein N."/>
        </authorList>
    </citation>
    <scope>NUCLEOTIDE SEQUENCE [LARGE SCALE GENOMIC DNA]</scope>
    <source>
        <strain evidence="5">cv. Morex</strain>
    </source>
</reference>
<dbReference type="OrthoDB" id="682787at2759"/>
<dbReference type="Gramene" id="HORVU.MOREX.r2.3HG0195870.1">
    <property type="protein sequence ID" value="HORVU.MOREX.r2.3HG0195870.1.CDS.1"/>
    <property type="gene ID" value="HORVU.MOREX.r2.3HG0195870"/>
</dbReference>
<evidence type="ECO:0000313" key="3">
    <source>
        <dbReference type="EMBL" id="BAJ91351.1"/>
    </source>
</evidence>
<keyword evidence="5" id="KW-1185">Reference proteome</keyword>
<gene>
    <name evidence="4" type="primary">LOC123439475</name>
</gene>
<reference evidence="3" key="1">
    <citation type="journal article" date="2011" name="Plant Physiol.">
        <title>Comprehensive sequence analysis of 24,783 barley full-length cDNAs derived from 12 clone libraries.</title>
        <authorList>
            <person name="Matsumoto T."/>
            <person name="Tanaka T."/>
            <person name="Sakai H."/>
            <person name="Amano N."/>
            <person name="Kanamori H."/>
            <person name="Kurita K."/>
            <person name="Kikuta A."/>
            <person name="Kamiya K."/>
            <person name="Yamamoto M."/>
            <person name="Ikawa H."/>
            <person name="Fujii N."/>
            <person name="Hori K."/>
            <person name="Itoh T."/>
            <person name="Sato K."/>
        </authorList>
    </citation>
    <scope>NUCLEOTIDE SEQUENCE</scope>
</reference>
<dbReference type="AlphaFoldDB" id="F2D8D0"/>